<sequence>MKQLVLILCALSLTACANRPNPRWEKPGTKASVATMDEAKCKYDIGMARLSEVEKMEMVDNCMIMKGYQWISW</sequence>
<proteinExistence type="predicted"/>
<accession>A0A3S3SW18</accession>
<dbReference type="RefSeq" id="WP_128785912.1">
    <property type="nucleotide sequence ID" value="NZ_RJLM01000014.1"/>
</dbReference>
<dbReference type="AlphaFoldDB" id="A0A3S3SW18"/>
<gene>
    <name evidence="2" type="ORF">EDI28_21495</name>
</gene>
<name>A0A3S3SW18_9GAMM</name>
<protein>
    <recommendedName>
        <fullName evidence="4">Lipoprotein</fullName>
    </recommendedName>
</protein>
<dbReference type="Proteomes" id="UP000287563">
    <property type="component" value="Unassembled WGS sequence"/>
</dbReference>
<keyword evidence="3" id="KW-1185">Reference proteome</keyword>
<dbReference type="PROSITE" id="PS51257">
    <property type="entry name" value="PROKAR_LIPOPROTEIN"/>
    <property type="match status" value="1"/>
</dbReference>
<keyword evidence="1" id="KW-0732">Signal</keyword>
<feature type="chain" id="PRO_5018579256" description="Lipoprotein" evidence="1">
    <location>
        <begin position="18"/>
        <end position="73"/>
    </location>
</feature>
<organism evidence="2 3">
    <name type="scientific">Photobacterium chitinilyticum</name>
    <dbReference type="NCBI Taxonomy" id="2485123"/>
    <lineage>
        <taxon>Bacteria</taxon>
        <taxon>Pseudomonadati</taxon>
        <taxon>Pseudomonadota</taxon>
        <taxon>Gammaproteobacteria</taxon>
        <taxon>Vibrionales</taxon>
        <taxon>Vibrionaceae</taxon>
        <taxon>Photobacterium</taxon>
    </lineage>
</organism>
<feature type="signal peptide" evidence="1">
    <location>
        <begin position="1"/>
        <end position="17"/>
    </location>
</feature>
<comment type="caution">
    <text evidence="2">The sequence shown here is derived from an EMBL/GenBank/DDBJ whole genome shotgun (WGS) entry which is preliminary data.</text>
</comment>
<dbReference type="EMBL" id="RJLM01000014">
    <property type="protein sequence ID" value="RWX53402.1"/>
    <property type="molecule type" value="Genomic_DNA"/>
</dbReference>
<evidence type="ECO:0000256" key="1">
    <source>
        <dbReference type="SAM" id="SignalP"/>
    </source>
</evidence>
<evidence type="ECO:0008006" key="4">
    <source>
        <dbReference type="Google" id="ProtNLM"/>
    </source>
</evidence>
<evidence type="ECO:0000313" key="2">
    <source>
        <dbReference type="EMBL" id="RWX53402.1"/>
    </source>
</evidence>
<reference evidence="2 3" key="1">
    <citation type="submission" date="2018-11" db="EMBL/GenBank/DDBJ databases">
        <title>Photobacterium sp. BEI247 sp. nov., a marine bacterium isolated from Yongle Blue Hole in the South China Sea.</title>
        <authorList>
            <person name="Wang X."/>
        </authorList>
    </citation>
    <scope>NUCLEOTIDE SEQUENCE [LARGE SCALE GENOMIC DNA]</scope>
    <source>
        <strain evidence="3">BEI247</strain>
    </source>
</reference>
<evidence type="ECO:0000313" key="3">
    <source>
        <dbReference type="Proteomes" id="UP000287563"/>
    </source>
</evidence>
<dbReference type="OrthoDB" id="8854451at2"/>